<keyword evidence="2" id="KW-0426">Late protein</keyword>
<dbReference type="GeneID" id="3416442"/>
<gene>
    <name evidence="5" type="ORF">JM10</name>
</gene>
<dbReference type="Pfam" id="PF01366">
    <property type="entry name" value="PRTP"/>
    <property type="match status" value="1"/>
</dbReference>
<protein>
    <submittedName>
        <fullName evidence="5">JM10</fullName>
    </submittedName>
</protein>
<proteinExistence type="inferred from homology"/>
<reference evidence="6 7" key="1">
    <citation type="journal article" date="2013" name="J. Virol.">
        <title>Genomic characterization of Japanese macaque rhadinovirus, a novel herpesvirus isolated from a nonhuman primate with a spontaneous inflammatory demyelinating disease.</title>
        <authorList>
            <person name="Estep R.D."/>
            <person name="Hansen S.G."/>
            <person name="Rogers K.S."/>
            <person name="Axthelm M.K."/>
            <person name="Wong S.W."/>
        </authorList>
    </citation>
    <scope>NUCLEOTIDE SEQUENCE [LARGE SCALE GENOMIC DNA]</scope>
    <source>
        <strain evidence="5">12E2</strain>
        <strain evidence="4">3A1</strain>
    </source>
</reference>
<evidence type="ECO:0000313" key="5">
    <source>
        <dbReference type="EMBL" id="AEW87705.1"/>
    </source>
</evidence>
<evidence type="ECO:0000313" key="7">
    <source>
        <dbReference type="Proteomes" id="UP000133219"/>
    </source>
</evidence>
<dbReference type="GO" id="GO:0019073">
    <property type="term" value="P:viral DNA genome packaging"/>
    <property type="evidence" value="ECO:0007669"/>
    <property type="project" value="InterPro"/>
</dbReference>
<keyword evidence="3" id="KW-0231">Viral genome packaging</keyword>
<sequence length="686" mass="77359">MARELAALYAQLSALAVDLSLVVFADPRSIDGSRILKTKTQIENLNRDLLPLLRKQNSVETSSLSLEVEHLAKNIEDKLGELERSLRQRYSSREHFETLHLRPECHYHATVTFEFYGGGLIDVNMCLINDVELLCKRLGSVFYCIGANEALSGLDRVLAFLSTLRGISPIPHPDLYVTSVPCVQCLREIELVPNQGSSLLAVLADRHCDHLCKKVRAEPIHGLFETELSQLGLKVAKGSDATQHGVRSSADQLRESSLAAIQDHNIFKRVSASIMELSNLIYWNAGQTGLQTGTENECSQMAKLLTHEAEMHEHRALITPKQSAAHFYDCFRPDPIESLFCGGLFNSIDDTINALSRDCSVTFFQQANYTNVMRKQNELFTRLNSILCQGSAGSQKPATPSEPRTATVAATAASDVIKDAQYRKEQYMKKVARDGFKKLTECLQTQSAVLANALCMRVWGGVAYGEASELVNHFLLRRRFVALPWEARCRSNQILFENSKYIKNSLYSQRLSREHVEIITLQFYGLITGPLTRQSDLFPGPANVVLAQCFEAAGMLPHHKMLVSEMIWPQIQPKDWIDQTFNRFYQLPEGDLNAVQKSAWCFIRELVLSVALYNRTWEKTLRIFSLAREKPSISDLDVKSLTPGLYLTYEQNTPLVLISQNTGWIFKDLYALLYHHLQLSDGHDDN</sequence>
<dbReference type="Proteomes" id="UP000133219">
    <property type="component" value="Segment"/>
</dbReference>
<dbReference type="HAMAP" id="MF_04014">
    <property type="entry name" value="HSV_TRM1"/>
    <property type="match status" value="1"/>
</dbReference>
<dbReference type="InterPro" id="IPR000501">
    <property type="entry name" value="UL28/UL56"/>
</dbReference>
<dbReference type="Proteomes" id="UP000124292">
    <property type="component" value="Genome"/>
</dbReference>
<accession>G9JMI8</accession>
<keyword evidence="1" id="KW-1188">Viral release from host cell</keyword>
<evidence type="ECO:0000313" key="4">
    <source>
        <dbReference type="EMBL" id="AEW87535.1"/>
    </source>
</evidence>
<evidence type="ECO:0000256" key="3">
    <source>
        <dbReference type="ARBA" id="ARBA00023219"/>
    </source>
</evidence>
<evidence type="ECO:0000256" key="1">
    <source>
        <dbReference type="ARBA" id="ARBA00022612"/>
    </source>
</evidence>
<dbReference type="EMBL" id="JN885137">
    <property type="protein sequence ID" value="AEW87705.1"/>
    <property type="molecule type" value="Genomic_DNA"/>
</dbReference>
<dbReference type="KEGG" id="vg:3416442"/>
<organism evidence="5 6">
    <name type="scientific">Macaca fuscata rhadinovirus</name>
    <dbReference type="NCBI Taxonomy" id="272551"/>
    <lineage>
        <taxon>Viruses</taxon>
        <taxon>Duplodnaviria</taxon>
        <taxon>Heunggongvirae</taxon>
        <taxon>Peploviricota</taxon>
        <taxon>Herviviricetes</taxon>
        <taxon>Herpesvirales</taxon>
        <taxon>Orthoherpesviridae</taxon>
        <taxon>Gammaherpesvirinae</taxon>
        <taxon>Rhadinovirus</taxon>
        <taxon>Rhadinovirus macacinegamma11</taxon>
        <taxon>macacine gammaherpesvirus 11</taxon>
    </lineage>
</organism>
<evidence type="ECO:0000256" key="2">
    <source>
        <dbReference type="ARBA" id="ARBA00022921"/>
    </source>
</evidence>
<dbReference type="EMBL" id="JN885136">
    <property type="protein sequence ID" value="AEW87535.1"/>
    <property type="molecule type" value="Genomic_DNA"/>
</dbReference>
<evidence type="ECO:0000313" key="6">
    <source>
        <dbReference type="Proteomes" id="UP000124292"/>
    </source>
</evidence>
<dbReference type="RefSeq" id="YP_238313.1">
    <property type="nucleotide sequence ID" value="NC_007016.1"/>
</dbReference>
<name>G9JMI8_9GAMA</name>